<feature type="coiled-coil region" evidence="4">
    <location>
        <begin position="1003"/>
        <end position="1113"/>
    </location>
</feature>
<dbReference type="SUPFAM" id="SSF52540">
    <property type="entry name" value="P-loop containing nucleoside triphosphate hydrolases"/>
    <property type="match status" value="2"/>
</dbReference>
<evidence type="ECO:0000256" key="2">
    <source>
        <dbReference type="ARBA" id="ARBA00011322"/>
    </source>
</evidence>
<evidence type="ECO:0000256" key="4">
    <source>
        <dbReference type="SAM" id="Coils"/>
    </source>
</evidence>
<evidence type="ECO:0000313" key="8">
    <source>
        <dbReference type="Proteomes" id="UP001454489"/>
    </source>
</evidence>
<keyword evidence="4" id="KW-0175">Coiled coil</keyword>
<evidence type="ECO:0000313" key="7">
    <source>
        <dbReference type="EMBL" id="MEQ2557144.1"/>
    </source>
</evidence>
<organism evidence="7 8">
    <name type="scientific">Maccoyibacter intestinihominis</name>
    <dbReference type="NCBI Taxonomy" id="3133499"/>
    <lineage>
        <taxon>Bacteria</taxon>
        <taxon>Bacillati</taxon>
        <taxon>Bacillota</taxon>
        <taxon>Clostridia</taxon>
        <taxon>Lachnospirales</taxon>
        <taxon>Lachnospiraceae</taxon>
        <taxon>Maccoyibacter</taxon>
    </lineage>
</organism>
<reference evidence="7 8" key="1">
    <citation type="submission" date="2024-03" db="EMBL/GenBank/DDBJ databases">
        <title>Human intestinal bacterial collection.</title>
        <authorList>
            <person name="Pauvert C."/>
            <person name="Hitch T.C.A."/>
            <person name="Clavel T."/>
        </authorList>
    </citation>
    <scope>NUCLEOTIDE SEQUENCE [LARGE SCALE GENOMIC DNA]</scope>
    <source>
        <strain evidence="7 8">CLA-AA-H185</strain>
    </source>
</reference>
<dbReference type="RefSeq" id="WP_353530223.1">
    <property type="nucleotide sequence ID" value="NZ_JBBMEX010000003.1"/>
</dbReference>
<feature type="coiled-coil region" evidence="4">
    <location>
        <begin position="762"/>
        <end position="846"/>
    </location>
</feature>
<dbReference type="PANTHER" id="PTHR32114">
    <property type="entry name" value="ABC TRANSPORTER ABCH.3"/>
    <property type="match status" value="1"/>
</dbReference>
<protein>
    <recommendedName>
        <fullName evidence="3">Nuclease SbcCD subunit C</fullName>
    </recommendedName>
</protein>
<comment type="caution">
    <text evidence="7">The sequence shown here is derived from an EMBL/GenBank/DDBJ whole genome shotgun (WGS) entry which is preliminary data.</text>
</comment>
<dbReference type="CDD" id="cd00267">
    <property type="entry name" value="ABC_ATPase"/>
    <property type="match status" value="1"/>
</dbReference>
<sequence length="1639" mass="192499">MEYCVLGKDNITGKSAEQVITLMLHEYSRQLYGFTRAEFDSIVEYDVLIIMASYYTKINAQQKKVIISALQEEFSLCDLESVLENLAMYIDDKLYMPLSCKLIDKLGDSRATTVIYETLFKCCSNMLNGYWNQSNSYSNYLVLLNVGFFNAIAYKLHLRDSYSVSMENLYDQTGYDEFVESLYEKHLDDIGWDADVELDVIDELINDSKITSTFDNGTQEEYMHAVESMKNICREHVVTIHKENEAEGFTRIVQKTGIRELKSMDIQGFECHFCEAKFSDEKYIIVYQKKTHINEIIDKEDEWSKFQKELYYDDIRQDNSKAMVYIVYILDDNSDNIPIQIIESNKTYGRKYVFSEDETITFINGIVKTSNEEIGASPVQEWDRILREEHLTACLTESYAAKKVENYLSGQRFDADYVQDDDYSIMNHSEVTQIKWVKSLDTTGFRDFCFDKKNMTFGQINLFYGANGSGKTSVLEAIEYALTSEVRRVKDFKVKMPTDSYPELHVYDTEAGVRTFTPGFSKKNNKEIERVWYGVPIGRTKSNLNENFNRFNAFDSEAAYKFIHESDNSEDSFASMFGNLMFGETVVDHEKKWQRFKRAFNERYTELRSELSEARNMAQFYEDSLANKTDNSKSEEIEKGIITLKMRGRACLPRGAFDRYSKILEEMKSIRKYVDVLSAHNLEEMTFESIAMQTAETKKRNLLYTRQRKDKSEKITKLTEENGIIKKKIFDESEKQTEIQQRIDRVNIDINNWTIVQNVLSHKETIELVNELLSELTQIEKEMYYISKIEQKPVIIKFLKLDDYEELSDEQKQQYEEELNETKEKRRQIENRYNEEKKAFGEKEQQAIELRKIGKILVTDAKCPLCGQEYDSTQQLLNIIDSAVVIDDKMDALIREIQELSTHIIKLEKILDRQQLIDKAKKELLELETVVPMVEKCGSDYNKLYDYVASRAEKEKRKEEIIEQQTALDNQGFSVKNINACREYTSTDSTYLEYKKVGKGTYVDFLQSRLQQIQKELALSEATIEEQKKKIQQNEQAEELFRNEIHTLESQIEALDVDKNRDIEQALETIKTKYELMDEEIFDSWLSIYHSVYDKCELEVERLESENSIAFERQMLKEYKDTIKKTEPMVERCASAVQAFEKMPSLSSFVEKGIRSNIQQISKFFKWMHHSGEFEKLDIDDKGIYAVRGLNKQEVRTYEMSTGQRSTIAMAVMFALHMAAPNAPQFLLLDEPLATMDDTQVLNVLDILKSMAEQNTQIFFTTANGIMINLFKECFKNTTFDYKEYQFVKRVNRPSEIKESSINDTKSIEELTLDDLTLDFHQFEQIRNILRKNQEKLVAREDWEELQEETDVVSETDSQVQPQIIQEKQENFYMILESEERRVLDVLVADQPESVATFLKLVSPFPNYKIILEHINEKALDFYEETVINTDEILPYVEEDYLAELKEQHDAYYNKNKAELMIEEQRRFAEEKSAQLEDKLKKSETERQRLEEERRVAEARRELEETERTKATEAQKRAEEQRLRLEDELKKADTARQQLEAERKKEEELRKAEEERSSQLEEKLRKTIEKSRQKEEQRKAEKVRKLEELQQAELTKAKQEAEKQKMHYRQMNVCQYCGGSFIGLFSKKCKVCGRPKDYT</sequence>
<comment type="similarity">
    <text evidence="1">Belongs to the SMC family. SbcC subfamily.</text>
</comment>
<evidence type="ECO:0000256" key="5">
    <source>
        <dbReference type="SAM" id="MobiDB-lite"/>
    </source>
</evidence>
<comment type="subunit">
    <text evidence="2">Heterodimer of SbcC and SbcD.</text>
</comment>
<dbReference type="Gene3D" id="3.40.50.300">
    <property type="entry name" value="P-loop containing nucleotide triphosphate hydrolases"/>
    <property type="match status" value="2"/>
</dbReference>
<accession>A0ABV1HBQ0</accession>
<gene>
    <name evidence="7" type="ORF">WMO43_04530</name>
</gene>
<proteinExistence type="inferred from homology"/>
<keyword evidence="8" id="KW-1185">Reference proteome</keyword>
<dbReference type="InterPro" id="IPR027417">
    <property type="entry name" value="P-loop_NTPase"/>
</dbReference>
<evidence type="ECO:0000259" key="6">
    <source>
        <dbReference type="Pfam" id="PF13476"/>
    </source>
</evidence>
<feature type="coiled-coil region" evidence="4">
    <location>
        <begin position="597"/>
        <end position="631"/>
    </location>
</feature>
<dbReference type="InterPro" id="IPR038729">
    <property type="entry name" value="Rad50/SbcC_AAA"/>
</dbReference>
<name>A0ABV1HBQ0_9FIRM</name>
<feature type="region of interest" description="Disordered" evidence="5">
    <location>
        <begin position="1473"/>
        <end position="1582"/>
    </location>
</feature>
<dbReference type="PANTHER" id="PTHR32114:SF2">
    <property type="entry name" value="ABC TRANSPORTER ABCH.3"/>
    <property type="match status" value="1"/>
</dbReference>
<feature type="domain" description="Rad50/SbcC-type AAA" evidence="6">
    <location>
        <begin position="444"/>
        <end position="720"/>
    </location>
</feature>
<dbReference type="EMBL" id="JBBMEX010000003">
    <property type="protein sequence ID" value="MEQ2557144.1"/>
    <property type="molecule type" value="Genomic_DNA"/>
</dbReference>
<evidence type="ECO:0000256" key="1">
    <source>
        <dbReference type="ARBA" id="ARBA00006930"/>
    </source>
</evidence>
<evidence type="ECO:0000256" key="3">
    <source>
        <dbReference type="ARBA" id="ARBA00013368"/>
    </source>
</evidence>
<dbReference type="Proteomes" id="UP001454489">
    <property type="component" value="Unassembled WGS sequence"/>
</dbReference>
<dbReference type="Pfam" id="PF13476">
    <property type="entry name" value="AAA_23"/>
    <property type="match status" value="1"/>
</dbReference>